<gene>
    <name evidence="9" type="primary">dsbD_2</name>
    <name evidence="9" type="ORF">I601_4026</name>
</gene>
<dbReference type="RefSeq" id="WP_068113693.1">
    <property type="nucleotide sequence ID" value="NZ_CP015079.1"/>
</dbReference>
<dbReference type="PATRIC" id="fig|1300347.3.peg.4032"/>
<dbReference type="OrthoDB" id="4332145at2"/>
<dbReference type="InterPro" id="IPR051790">
    <property type="entry name" value="Cytochrome_c-biogenesis_DsbD"/>
</dbReference>
<dbReference type="GO" id="GO:0017004">
    <property type="term" value="P:cytochrome complex assembly"/>
    <property type="evidence" value="ECO:0007669"/>
    <property type="project" value="InterPro"/>
</dbReference>
<dbReference type="Pfam" id="PF02683">
    <property type="entry name" value="DsbD_TM"/>
    <property type="match status" value="1"/>
</dbReference>
<keyword evidence="4 7" id="KW-1133">Transmembrane helix</keyword>
<name>A0A1A9GS50_9ACTN</name>
<feature type="transmembrane region" description="Helical" evidence="7">
    <location>
        <begin position="119"/>
        <end position="146"/>
    </location>
</feature>
<feature type="transmembrane region" description="Helical" evidence="7">
    <location>
        <begin position="6"/>
        <end position="34"/>
    </location>
</feature>
<evidence type="ECO:0000256" key="4">
    <source>
        <dbReference type="ARBA" id="ARBA00022989"/>
    </source>
</evidence>
<comment type="similarity">
    <text evidence="2">Belongs to the DsbD family.</text>
</comment>
<accession>A0A1A9GS50</accession>
<organism evidence="9 10">
    <name type="scientific">Nocardioides dokdonensis FR1436</name>
    <dbReference type="NCBI Taxonomy" id="1300347"/>
    <lineage>
        <taxon>Bacteria</taxon>
        <taxon>Bacillati</taxon>
        <taxon>Actinomycetota</taxon>
        <taxon>Actinomycetes</taxon>
        <taxon>Propionibacteriales</taxon>
        <taxon>Nocardioidaceae</taxon>
        <taxon>Nocardioides</taxon>
    </lineage>
</organism>
<feature type="transmembrane region" description="Helical" evidence="7">
    <location>
        <begin position="152"/>
        <end position="176"/>
    </location>
</feature>
<evidence type="ECO:0000313" key="10">
    <source>
        <dbReference type="Proteomes" id="UP000077868"/>
    </source>
</evidence>
<proteinExistence type="inferred from homology"/>
<evidence type="ECO:0000256" key="3">
    <source>
        <dbReference type="ARBA" id="ARBA00022692"/>
    </source>
</evidence>
<keyword evidence="9" id="KW-0560">Oxidoreductase</keyword>
<dbReference type="EC" id="1.8.1.8" evidence="9"/>
<dbReference type="GO" id="GO:0016020">
    <property type="term" value="C:membrane"/>
    <property type="evidence" value="ECO:0007669"/>
    <property type="project" value="UniProtKB-SubCell"/>
</dbReference>
<evidence type="ECO:0000313" key="9">
    <source>
        <dbReference type="EMBL" id="ANH40422.1"/>
    </source>
</evidence>
<dbReference type="PANTHER" id="PTHR31272">
    <property type="entry name" value="CYTOCHROME C-TYPE BIOGENESIS PROTEIN HI_1454-RELATED"/>
    <property type="match status" value="1"/>
</dbReference>
<evidence type="ECO:0000256" key="7">
    <source>
        <dbReference type="SAM" id="Phobius"/>
    </source>
</evidence>
<dbReference type="EMBL" id="CP015079">
    <property type="protein sequence ID" value="ANH40422.1"/>
    <property type="molecule type" value="Genomic_DNA"/>
</dbReference>
<evidence type="ECO:0000259" key="8">
    <source>
        <dbReference type="Pfam" id="PF02683"/>
    </source>
</evidence>
<keyword evidence="3 7" id="KW-0812">Transmembrane</keyword>
<keyword evidence="10" id="KW-1185">Reference proteome</keyword>
<feature type="region of interest" description="Disordered" evidence="6">
    <location>
        <begin position="275"/>
        <end position="308"/>
    </location>
</feature>
<evidence type="ECO:0000256" key="6">
    <source>
        <dbReference type="SAM" id="MobiDB-lite"/>
    </source>
</evidence>
<feature type="transmembrane region" description="Helical" evidence="7">
    <location>
        <begin position="248"/>
        <end position="270"/>
    </location>
</feature>
<dbReference type="PANTHER" id="PTHR31272:SF4">
    <property type="entry name" value="CYTOCHROME C-TYPE BIOGENESIS PROTEIN HI_1454-RELATED"/>
    <property type="match status" value="1"/>
</dbReference>
<feature type="domain" description="Cytochrome C biogenesis protein transmembrane" evidence="8">
    <location>
        <begin position="6"/>
        <end position="176"/>
    </location>
</feature>
<evidence type="ECO:0000256" key="5">
    <source>
        <dbReference type="ARBA" id="ARBA00023136"/>
    </source>
</evidence>
<dbReference type="AlphaFoldDB" id="A0A1A9GS50"/>
<dbReference type="GO" id="GO:0047134">
    <property type="term" value="F:protein-disulfide reductase [NAD(P)H] activity"/>
    <property type="evidence" value="ECO:0007669"/>
    <property type="project" value="UniProtKB-EC"/>
</dbReference>
<evidence type="ECO:0000256" key="1">
    <source>
        <dbReference type="ARBA" id="ARBA00004141"/>
    </source>
</evidence>
<keyword evidence="5 7" id="KW-0472">Membrane</keyword>
<dbReference type="InterPro" id="IPR003834">
    <property type="entry name" value="Cyt_c_assmbl_TM_dom"/>
</dbReference>
<dbReference type="Proteomes" id="UP000077868">
    <property type="component" value="Chromosome"/>
</dbReference>
<feature type="transmembrane region" description="Helical" evidence="7">
    <location>
        <begin position="76"/>
        <end position="98"/>
    </location>
</feature>
<sequence length="308" mass="32046">MTEIGLVAAFAAGVLALLSPCSALLLPSFFAYAFADARALVARTTVFYVGLLLTLVPLGTGAGFASELFYGHRTTLIAVAGWTIIAMGVLQLVGRGFAMPFSARLQSWAGTRTGSGWASTLVLGAVYGLAGFCSGPVLGAILTVAATSGSPWQGGLLLAVYALGMAAPLLVLAVLWDRYDLGSRRWLRGRTLHVGPVTVHTTSLVAGVLFIAIGVLFLRFDGTAGITGFLGFDTVDLEFAAQQAVTEWAAAIPVWVLPAGVVVVALGVALRRATRPTDDEHPTSSYVGNNEDVRPVGKVSPHGDQTSD</sequence>
<dbReference type="KEGG" id="ndk:I601_4026"/>
<reference evidence="9 10" key="1">
    <citation type="submission" date="2016-03" db="EMBL/GenBank/DDBJ databases">
        <title>Complete genome sequence of a soil Actinobacterium, Nocardioides dokdonensis FR1436.</title>
        <authorList>
            <person name="Kwon S.-K."/>
            <person name="Kim K."/>
            <person name="Kim J.F."/>
        </authorList>
    </citation>
    <scope>NUCLEOTIDE SEQUENCE [LARGE SCALE GENOMIC DNA]</scope>
    <source>
        <strain evidence="9 10">FR1436</strain>
    </source>
</reference>
<dbReference type="STRING" id="1300347.I601_4026"/>
<feature type="transmembrane region" description="Helical" evidence="7">
    <location>
        <begin position="197"/>
        <end position="220"/>
    </location>
</feature>
<protein>
    <submittedName>
        <fullName evidence="9">Thiol:disulfide interchange protein DsbD</fullName>
        <ecNumber evidence="9">1.8.1.8</ecNumber>
    </submittedName>
</protein>
<evidence type="ECO:0000256" key="2">
    <source>
        <dbReference type="ARBA" id="ARBA00006143"/>
    </source>
</evidence>
<feature type="transmembrane region" description="Helical" evidence="7">
    <location>
        <begin position="46"/>
        <end position="70"/>
    </location>
</feature>
<comment type="subcellular location">
    <subcellularLocation>
        <location evidence="1">Membrane</location>
        <topology evidence="1">Multi-pass membrane protein</topology>
    </subcellularLocation>
</comment>